<feature type="chain" id="PRO_5029783706" description="Lipoprotein" evidence="2">
    <location>
        <begin position="22"/>
        <end position="461"/>
    </location>
</feature>
<proteinExistence type="predicted"/>
<dbReference type="PROSITE" id="PS51257">
    <property type="entry name" value="PROKAR_LIPOPROTEIN"/>
    <property type="match status" value="1"/>
</dbReference>
<feature type="region of interest" description="Disordered" evidence="1">
    <location>
        <begin position="56"/>
        <end position="75"/>
    </location>
</feature>
<comment type="caution">
    <text evidence="3">The sequence shown here is derived from an EMBL/GenBank/DDBJ whole genome shotgun (WGS) entry which is preliminary data.</text>
</comment>
<name>A0A7J4XFG0_9BACE</name>
<protein>
    <recommendedName>
        <fullName evidence="5">Lipoprotein</fullName>
    </recommendedName>
</protein>
<reference evidence="3 4" key="1">
    <citation type="journal article" date="2019" name="Nat. Med.">
        <title>A library of human gut bacterial isolates paired with longitudinal multiomics data enables mechanistic microbiome research.</title>
        <authorList>
            <person name="Poyet M."/>
            <person name="Groussin M."/>
            <person name="Gibbons S.M."/>
            <person name="Avila-Pacheco J."/>
            <person name="Jiang X."/>
            <person name="Kearney S.M."/>
            <person name="Perrotta A.R."/>
            <person name="Berdy B."/>
            <person name="Zhao S."/>
            <person name="Lieberman T.D."/>
            <person name="Swanson P.K."/>
            <person name="Smith M."/>
            <person name="Roesemann S."/>
            <person name="Alexander J.E."/>
            <person name="Rich S.A."/>
            <person name="Livny J."/>
            <person name="Vlamakis H."/>
            <person name="Clish C."/>
            <person name="Bullock K."/>
            <person name="Deik A."/>
            <person name="Scott J."/>
            <person name="Pierce K.A."/>
            <person name="Xavier R.J."/>
            <person name="Alm E.J."/>
        </authorList>
    </citation>
    <scope>NUCLEOTIDE SEQUENCE [LARGE SCALE GENOMIC DNA]</scope>
    <source>
        <strain evidence="3 4">BIOML-A10</strain>
    </source>
</reference>
<feature type="signal peptide" evidence="2">
    <location>
        <begin position="1"/>
        <end position="21"/>
    </location>
</feature>
<evidence type="ECO:0000256" key="2">
    <source>
        <dbReference type="SAM" id="SignalP"/>
    </source>
</evidence>
<gene>
    <name evidence="3" type="ORF">F3F73_16595</name>
</gene>
<evidence type="ECO:0000256" key="1">
    <source>
        <dbReference type="SAM" id="MobiDB-lite"/>
    </source>
</evidence>
<sequence>MKSFRYLFFLLLGGLMSGCSSDNELINGSESNFIESDVEWVSAKLADVYVVEGDNSSDLTTRSADEVDPNTKNPKSALPDGIDMYIAFYQDGELQKDAIKLDTENGYSFNYKITPSATDGDIVTFESVVDDKKVSLPLSSFPKSRFIFTSFDPKDGTEFSLKKLEAGENLYDTDKNQLFPDAYEEYHDRLFSSDGMIFEKEGDGYVVKSVGANASMAYPVKEWDVELNRMTACITLSTMIIEGVDDNGHPKSIGDIDEFTSLDKAIEATDMSLHAAGYPETMSVTNIFTRKKGLENFPLSYDFIDGVQAGLGAPRGNVYLCNLDNPAWMDELASYQWGDKKQTMYGISSQCDNYPFFPVTEFNDVRDINLLLFMGFRDKTSTSTKQTVLAYRVPINSLTLQYNRNHYLYLALTVQNIVDMYKKFLEEDAKYPKTRGVDESIIIDIPSEQLIMRSEPYFSNK</sequence>
<keyword evidence="2" id="KW-0732">Signal</keyword>
<dbReference type="AlphaFoldDB" id="A0A7J4XFG0"/>
<accession>A0A7J4XFG0</accession>
<evidence type="ECO:0008006" key="5">
    <source>
        <dbReference type="Google" id="ProtNLM"/>
    </source>
</evidence>
<evidence type="ECO:0000313" key="3">
    <source>
        <dbReference type="EMBL" id="KAA3760895.1"/>
    </source>
</evidence>
<organism evidence="3 4">
    <name type="scientific">Bacteroides salyersiae</name>
    <dbReference type="NCBI Taxonomy" id="291644"/>
    <lineage>
        <taxon>Bacteria</taxon>
        <taxon>Pseudomonadati</taxon>
        <taxon>Bacteroidota</taxon>
        <taxon>Bacteroidia</taxon>
        <taxon>Bacteroidales</taxon>
        <taxon>Bacteroidaceae</taxon>
        <taxon>Bacteroides</taxon>
    </lineage>
</organism>
<dbReference type="EMBL" id="VWMK01000018">
    <property type="protein sequence ID" value="KAA3760895.1"/>
    <property type="molecule type" value="Genomic_DNA"/>
</dbReference>
<dbReference type="Proteomes" id="UP000422221">
    <property type="component" value="Unassembled WGS sequence"/>
</dbReference>
<dbReference type="RefSeq" id="WP_130059377.1">
    <property type="nucleotide sequence ID" value="NZ_JADNPJ010000007.1"/>
</dbReference>
<evidence type="ECO:0000313" key="4">
    <source>
        <dbReference type="Proteomes" id="UP000422221"/>
    </source>
</evidence>